<evidence type="ECO:0000256" key="1">
    <source>
        <dbReference type="ARBA" id="ARBA00001561"/>
    </source>
</evidence>
<dbReference type="Pfam" id="PF01510">
    <property type="entry name" value="Amidase_2"/>
    <property type="match status" value="1"/>
</dbReference>
<dbReference type="KEGG" id="mpp:MICPUCDRAFT_39706"/>
<accession>C1MT36</accession>
<evidence type="ECO:0000313" key="6">
    <source>
        <dbReference type="EMBL" id="EEH56879.1"/>
    </source>
</evidence>
<proteinExistence type="predicted"/>
<dbReference type="PANTHER" id="PTHR30417">
    <property type="entry name" value="N-ACETYLMURAMOYL-L-ALANINE AMIDASE AMID"/>
    <property type="match status" value="1"/>
</dbReference>
<name>C1MT36_MICPC</name>
<dbReference type="SMART" id="SM00644">
    <property type="entry name" value="Ami_2"/>
    <property type="match status" value="1"/>
</dbReference>
<dbReference type="GO" id="GO:0009254">
    <property type="term" value="P:peptidoglycan turnover"/>
    <property type="evidence" value="ECO:0007669"/>
    <property type="project" value="TreeGrafter"/>
</dbReference>
<dbReference type="SUPFAM" id="SSF55846">
    <property type="entry name" value="N-acetylmuramoyl-L-alanine amidase-like"/>
    <property type="match status" value="1"/>
</dbReference>
<evidence type="ECO:0000259" key="5">
    <source>
        <dbReference type="SMART" id="SM00644"/>
    </source>
</evidence>
<dbReference type="EMBL" id="GG663739">
    <property type="protein sequence ID" value="EEH56879.1"/>
    <property type="molecule type" value="Genomic_DNA"/>
</dbReference>
<organism evidence="7">
    <name type="scientific">Micromonas pusilla (strain CCMP1545)</name>
    <name type="common">Picoplanktonic green alga</name>
    <dbReference type="NCBI Taxonomy" id="564608"/>
    <lineage>
        <taxon>Eukaryota</taxon>
        <taxon>Viridiplantae</taxon>
        <taxon>Chlorophyta</taxon>
        <taxon>Mamiellophyceae</taxon>
        <taxon>Mamiellales</taxon>
        <taxon>Mamiellaceae</taxon>
        <taxon>Micromonas</taxon>
    </lineage>
</organism>
<evidence type="ECO:0000256" key="4">
    <source>
        <dbReference type="ARBA" id="ARBA00023316"/>
    </source>
</evidence>
<comment type="catalytic activity">
    <reaction evidence="1">
        <text>Hydrolyzes the link between N-acetylmuramoyl residues and L-amino acid residues in certain cell-wall glycopeptides.</text>
        <dbReference type="EC" id="3.5.1.28"/>
    </reaction>
</comment>
<feature type="domain" description="N-acetylmuramoyl-L-alanine amidase" evidence="5">
    <location>
        <begin position="63"/>
        <end position="243"/>
    </location>
</feature>
<evidence type="ECO:0000313" key="7">
    <source>
        <dbReference type="Proteomes" id="UP000001876"/>
    </source>
</evidence>
<dbReference type="GeneID" id="9684231"/>
<dbReference type="GO" id="GO:0009253">
    <property type="term" value="P:peptidoglycan catabolic process"/>
    <property type="evidence" value="ECO:0007669"/>
    <property type="project" value="InterPro"/>
</dbReference>
<dbReference type="CDD" id="cd06583">
    <property type="entry name" value="PGRP"/>
    <property type="match status" value="1"/>
</dbReference>
<dbReference type="OrthoDB" id="2303510at2759"/>
<dbReference type="eggNOG" id="ENOG502SX14">
    <property type="taxonomic scope" value="Eukaryota"/>
</dbReference>
<dbReference type="Proteomes" id="UP000001876">
    <property type="component" value="Unassembled WGS sequence"/>
</dbReference>
<dbReference type="InterPro" id="IPR051206">
    <property type="entry name" value="NAMLAA_amidase_2"/>
</dbReference>
<evidence type="ECO:0000256" key="3">
    <source>
        <dbReference type="ARBA" id="ARBA00022801"/>
    </source>
</evidence>
<dbReference type="GO" id="GO:0071555">
    <property type="term" value="P:cell wall organization"/>
    <property type="evidence" value="ECO:0007669"/>
    <property type="project" value="UniProtKB-KW"/>
</dbReference>
<reference evidence="6 7" key="1">
    <citation type="journal article" date="2009" name="Science">
        <title>Green evolution and dynamic adaptations revealed by genomes of the marine picoeukaryotes Micromonas.</title>
        <authorList>
            <person name="Worden A.Z."/>
            <person name="Lee J.H."/>
            <person name="Mock T."/>
            <person name="Rouze P."/>
            <person name="Simmons M.P."/>
            <person name="Aerts A.L."/>
            <person name="Allen A.E."/>
            <person name="Cuvelier M.L."/>
            <person name="Derelle E."/>
            <person name="Everett M.V."/>
            <person name="Foulon E."/>
            <person name="Grimwood J."/>
            <person name="Gundlach H."/>
            <person name="Henrissat B."/>
            <person name="Napoli C."/>
            <person name="McDonald S.M."/>
            <person name="Parker M.S."/>
            <person name="Rombauts S."/>
            <person name="Salamov A."/>
            <person name="Von Dassow P."/>
            <person name="Badger J.H."/>
            <person name="Coutinho P.M."/>
            <person name="Demir E."/>
            <person name="Dubchak I."/>
            <person name="Gentemann C."/>
            <person name="Eikrem W."/>
            <person name="Gready J.E."/>
            <person name="John U."/>
            <person name="Lanier W."/>
            <person name="Lindquist E.A."/>
            <person name="Lucas S."/>
            <person name="Mayer K.F."/>
            <person name="Moreau H."/>
            <person name="Not F."/>
            <person name="Otillar R."/>
            <person name="Panaud O."/>
            <person name="Pangilinan J."/>
            <person name="Paulsen I."/>
            <person name="Piegu B."/>
            <person name="Poliakov A."/>
            <person name="Robbens S."/>
            <person name="Schmutz J."/>
            <person name="Toulza E."/>
            <person name="Wyss T."/>
            <person name="Zelensky A."/>
            <person name="Zhou K."/>
            <person name="Armbrust E.V."/>
            <person name="Bhattacharya D."/>
            <person name="Goodenough U.W."/>
            <person name="Van de Peer Y."/>
            <person name="Grigoriev I.V."/>
        </authorList>
    </citation>
    <scope>NUCLEOTIDE SEQUENCE [LARGE SCALE GENOMIC DNA]</scope>
    <source>
        <strain evidence="6 7">CCMP1545</strain>
    </source>
</reference>
<gene>
    <name evidence="6" type="ORF">MICPUCDRAFT_39706</name>
</gene>
<dbReference type="AlphaFoldDB" id="C1MT36"/>
<keyword evidence="7" id="KW-1185">Reference proteome</keyword>
<dbReference type="RefSeq" id="XP_003058424.1">
    <property type="nucleotide sequence ID" value="XM_003058378.1"/>
</dbReference>
<dbReference type="GO" id="GO:0008745">
    <property type="term" value="F:N-acetylmuramoyl-L-alanine amidase activity"/>
    <property type="evidence" value="ECO:0007669"/>
    <property type="project" value="UniProtKB-EC"/>
</dbReference>
<keyword evidence="3" id="KW-0378">Hydrolase</keyword>
<dbReference type="Gene3D" id="3.40.80.10">
    <property type="entry name" value="Peptidoglycan recognition protein-like"/>
    <property type="match status" value="1"/>
</dbReference>
<protein>
    <recommendedName>
        <fullName evidence="2">N-acetylmuramoyl-L-alanine amidase</fullName>
        <ecNumber evidence="2">3.5.1.28</ecNumber>
    </recommendedName>
</protein>
<evidence type="ECO:0000256" key="2">
    <source>
        <dbReference type="ARBA" id="ARBA00011901"/>
    </source>
</evidence>
<keyword evidence="4" id="KW-0961">Cell wall biogenesis/degradation</keyword>
<dbReference type="PANTHER" id="PTHR30417:SF1">
    <property type="entry name" value="N-ACETYLMURAMOYL-L-ALANINE AMIDASE AMID"/>
    <property type="match status" value="1"/>
</dbReference>
<dbReference type="InterPro" id="IPR036505">
    <property type="entry name" value="Amidase/PGRP_sf"/>
</dbReference>
<dbReference type="InterPro" id="IPR002502">
    <property type="entry name" value="Amidase_domain"/>
</dbReference>
<sequence length="267" mass="28746">MSAYATSPPLGPTAPGHAPEVAAAMRPTDVAPAPRHGVRRRVHALSDDLGAIVGEDVSDATMTTEEEIRDAIDKVVIHYDACGSSAKCFDVLHNQRGLSCHFLIDVDGTIYQTLDARERAWHATTANDSSVGVELAHRGAVEMPKASAEDGTSTDATNSEHPHRVVGFVHGRELSQAPFADAQYASLAALVAGVMRACPRVRCEYPRGTDGEAATTKLEDDALRAFRGVLGHFHVQTNKIDPGPAFDWEGVAARVRKMREEEGEDDR</sequence>
<dbReference type="EC" id="3.5.1.28" evidence="2"/>